<evidence type="ECO:0000313" key="2">
    <source>
        <dbReference type="Proteomes" id="UP000032254"/>
    </source>
</evidence>
<dbReference type="GeneID" id="301303530"/>
<sequence>MNLTVILDLITAREATAGQTADRLREQITALTTDLARVEGELAALATTRTTLSALTAAEFTADDPTIASAPYQQILDVLTTASAGMRAKAICVALDVEPSPNHVESIRAKLKRMVHRNVLTEDEPGVFTLASKRT</sequence>
<dbReference type="RefSeq" id="WP_043961686.1">
    <property type="nucleotide sequence ID" value="NZ_JBEZEP010000002.1"/>
</dbReference>
<dbReference type="Proteomes" id="UP000032254">
    <property type="component" value="Unassembled WGS sequence"/>
</dbReference>
<keyword evidence="2" id="KW-1185">Reference proteome</keyword>
<organism evidence="1 2">
    <name type="scientific">Micromonospora haikouensis</name>
    <dbReference type="NCBI Taxonomy" id="686309"/>
    <lineage>
        <taxon>Bacteria</taxon>
        <taxon>Bacillati</taxon>
        <taxon>Actinomycetota</taxon>
        <taxon>Actinomycetes</taxon>
        <taxon>Micromonosporales</taxon>
        <taxon>Micromonosporaceae</taxon>
        <taxon>Micromonospora</taxon>
    </lineage>
</organism>
<comment type="caution">
    <text evidence="1">The sequence shown here is derived from an EMBL/GenBank/DDBJ whole genome shotgun (WGS) entry which is preliminary data.</text>
</comment>
<gene>
    <name evidence="1" type="ORF">TK50_05090</name>
</gene>
<proteinExistence type="predicted"/>
<protein>
    <submittedName>
        <fullName evidence="1">Uncharacterized protein</fullName>
    </submittedName>
</protein>
<accession>A0A0D0V1T5</accession>
<evidence type="ECO:0000313" key="1">
    <source>
        <dbReference type="EMBL" id="KIR64932.1"/>
    </source>
</evidence>
<dbReference type="EMBL" id="JXSX01000001">
    <property type="protein sequence ID" value="KIR64932.1"/>
    <property type="molecule type" value="Genomic_DNA"/>
</dbReference>
<reference evidence="1 2" key="1">
    <citation type="submission" date="2015-01" db="EMBL/GenBank/DDBJ databases">
        <title>Sequencing and annotation of Micromonospora carbonacea strain JXNU-1 genome.</title>
        <authorList>
            <person name="Long Z."/>
            <person name="Huang Y."/>
            <person name="Jiang Y."/>
        </authorList>
    </citation>
    <scope>NUCLEOTIDE SEQUENCE [LARGE SCALE GENOMIC DNA]</scope>
    <source>
        <strain evidence="1 2">JXNU-1</strain>
    </source>
</reference>
<dbReference type="OrthoDB" id="4315401at2"/>
<dbReference type="PATRIC" id="fig|47853.6.peg.1086"/>
<name>A0A0D0V1T5_9ACTN</name>
<dbReference type="AlphaFoldDB" id="A0A0D0V1T5"/>